<evidence type="ECO:0000313" key="2">
    <source>
        <dbReference type="EMBL" id="KAK4298295.1"/>
    </source>
</evidence>
<proteinExistence type="predicted"/>
<accession>A0AAE1TX34</accession>
<name>A0AAE1TX34_9EUCA</name>
<dbReference type="Proteomes" id="UP001292094">
    <property type="component" value="Unassembled WGS sequence"/>
</dbReference>
<reference evidence="2" key="1">
    <citation type="submission" date="2023-11" db="EMBL/GenBank/DDBJ databases">
        <title>Genome assemblies of two species of porcelain crab, Petrolisthes cinctipes and Petrolisthes manimaculis (Anomura: Porcellanidae).</title>
        <authorList>
            <person name="Angst P."/>
        </authorList>
    </citation>
    <scope>NUCLEOTIDE SEQUENCE</scope>
    <source>
        <strain evidence="2">PB745_02</strain>
        <tissue evidence="2">Gill</tissue>
    </source>
</reference>
<evidence type="ECO:0000256" key="1">
    <source>
        <dbReference type="SAM" id="SignalP"/>
    </source>
</evidence>
<protein>
    <recommendedName>
        <fullName evidence="4">Secreted protein</fullName>
    </recommendedName>
</protein>
<dbReference type="AlphaFoldDB" id="A0AAE1TX34"/>
<gene>
    <name evidence="2" type="ORF">Pmani_029362</name>
</gene>
<dbReference type="EMBL" id="JAWZYT010003460">
    <property type="protein sequence ID" value="KAK4298295.1"/>
    <property type="molecule type" value="Genomic_DNA"/>
</dbReference>
<evidence type="ECO:0000313" key="3">
    <source>
        <dbReference type="Proteomes" id="UP001292094"/>
    </source>
</evidence>
<organism evidence="2 3">
    <name type="scientific">Petrolisthes manimaculis</name>
    <dbReference type="NCBI Taxonomy" id="1843537"/>
    <lineage>
        <taxon>Eukaryota</taxon>
        <taxon>Metazoa</taxon>
        <taxon>Ecdysozoa</taxon>
        <taxon>Arthropoda</taxon>
        <taxon>Crustacea</taxon>
        <taxon>Multicrustacea</taxon>
        <taxon>Malacostraca</taxon>
        <taxon>Eumalacostraca</taxon>
        <taxon>Eucarida</taxon>
        <taxon>Decapoda</taxon>
        <taxon>Pleocyemata</taxon>
        <taxon>Anomura</taxon>
        <taxon>Galatheoidea</taxon>
        <taxon>Porcellanidae</taxon>
        <taxon>Petrolisthes</taxon>
    </lineage>
</organism>
<feature type="signal peptide" evidence="1">
    <location>
        <begin position="1"/>
        <end position="38"/>
    </location>
</feature>
<comment type="caution">
    <text evidence="2">The sequence shown here is derived from an EMBL/GenBank/DDBJ whole genome shotgun (WGS) entry which is preliminary data.</text>
</comment>
<evidence type="ECO:0008006" key="4">
    <source>
        <dbReference type="Google" id="ProtNLM"/>
    </source>
</evidence>
<feature type="chain" id="PRO_5041925122" description="Secreted protein" evidence="1">
    <location>
        <begin position="39"/>
        <end position="150"/>
    </location>
</feature>
<sequence>MSSIHGTRLQDFVITFLKRAANHLVLALCWCLLGATEAETLCEVLEGYGYSTQNQYTFILKQSHRGECFTTFPLSPPLTSIPFSPHFIYRFAYHHFRLPSYSTRFFLLHSVLPTPLGSSYFTRFLLLHSVLPTPLGSSYFTRFLLFHSIS</sequence>
<keyword evidence="3" id="KW-1185">Reference proteome</keyword>
<keyword evidence="1" id="KW-0732">Signal</keyword>